<evidence type="ECO:0000256" key="2">
    <source>
        <dbReference type="ARBA" id="ARBA00005381"/>
    </source>
</evidence>
<evidence type="ECO:0000259" key="6">
    <source>
        <dbReference type="PROSITE" id="PS50125"/>
    </source>
</evidence>
<gene>
    <name evidence="8" type="ORF">ACFSUC_16645</name>
</gene>
<comment type="similarity">
    <text evidence="2">Belongs to the adenylyl cyclase class-3 family.</text>
</comment>
<accession>A0ABW5RDQ1</accession>
<dbReference type="Gene3D" id="3.30.70.1230">
    <property type="entry name" value="Nucleotide cyclase"/>
    <property type="match status" value="1"/>
</dbReference>
<organism evidence="8 9">
    <name type="scientific">Marinicrinis sediminis</name>
    <dbReference type="NCBI Taxonomy" id="1652465"/>
    <lineage>
        <taxon>Bacteria</taxon>
        <taxon>Bacillati</taxon>
        <taxon>Bacillota</taxon>
        <taxon>Bacilli</taxon>
        <taxon>Bacillales</taxon>
        <taxon>Paenibacillaceae</taxon>
    </lineage>
</organism>
<dbReference type="Pfam" id="PF00211">
    <property type="entry name" value="Guanylate_cyc"/>
    <property type="match status" value="1"/>
</dbReference>
<dbReference type="Gene3D" id="6.10.340.10">
    <property type="match status" value="1"/>
</dbReference>
<proteinExistence type="inferred from homology"/>
<keyword evidence="9" id="KW-1185">Reference proteome</keyword>
<evidence type="ECO:0000313" key="9">
    <source>
        <dbReference type="Proteomes" id="UP001597497"/>
    </source>
</evidence>
<dbReference type="SMART" id="SM00304">
    <property type="entry name" value="HAMP"/>
    <property type="match status" value="1"/>
</dbReference>
<dbReference type="PANTHER" id="PTHR43081">
    <property type="entry name" value="ADENYLATE CYCLASE, TERMINAL-DIFFERENTIATION SPECIFIC-RELATED"/>
    <property type="match status" value="1"/>
</dbReference>
<dbReference type="Proteomes" id="UP001597497">
    <property type="component" value="Unassembled WGS sequence"/>
</dbReference>
<keyword evidence="5" id="KW-1133">Transmembrane helix</keyword>
<dbReference type="RefSeq" id="WP_379930763.1">
    <property type="nucleotide sequence ID" value="NZ_JBHUMM010000043.1"/>
</dbReference>
<dbReference type="SUPFAM" id="SSF158472">
    <property type="entry name" value="HAMP domain-like"/>
    <property type="match status" value="1"/>
</dbReference>
<dbReference type="PROSITE" id="PS50885">
    <property type="entry name" value="HAMP"/>
    <property type="match status" value="1"/>
</dbReference>
<keyword evidence="4 5" id="KW-0472">Membrane</keyword>
<comment type="caution">
    <text evidence="8">The sequence shown here is derived from an EMBL/GenBank/DDBJ whole genome shotgun (WGS) entry which is preliminary data.</text>
</comment>
<dbReference type="PROSITE" id="PS50125">
    <property type="entry name" value="GUANYLATE_CYCLASE_2"/>
    <property type="match status" value="1"/>
</dbReference>
<dbReference type="CDD" id="cd07302">
    <property type="entry name" value="CHD"/>
    <property type="match status" value="1"/>
</dbReference>
<evidence type="ECO:0000256" key="5">
    <source>
        <dbReference type="SAM" id="Phobius"/>
    </source>
</evidence>
<evidence type="ECO:0000256" key="4">
    <source>
        <dbReference type="ARBA" id="ARBA00023136"/>
    </source>
</evidence>
<keyword evidence="3" id="KW-1003">Cell membrane</keyword>
<protein>
    <submittedName>
        <fullName evidence="8">Adenylate/guanylate cyclase domain-containing protein</fullName>
    </submittedName>
</protein>
<evidence type="ECO:0000259" key="7">
    <source>
        <dbReference type="PROSITE" id="PS50885"/>
    </source>
</evidence>
<keyword evidence="5" id="KW-0812">Transmembrane</keyword>
<feature type="transmembrane region" description="Helical" evidence="5">
    <location>
        <begin position="385"/>
        <end position="404"/>
    </location>
</feature>
<dbReference type="InterPro" id="IPR003660">
    <property type="entry name" value="HAMP_dom"/>
</dbReference>
<dbReference type="SUPFAM" id="SSF55073">
    <property type="entry name" value="Nucleotide cyclase"/>
    <property type="match status" value="1"/>
</dbReference>
<evidence type="ECO:0000313" key="8">
    <source>
        <dbReference type="EMBL" id="MFD2673203.1"/>
    </source>
</evidence>
<dbReference type="InterPro" id="IPR050697">
    <property type="entry name" value="Adenylyl/Guanylyl_Cyclase_3/4"/>
</dbReference>
<feature type="transmembrane region" description="Helical" evidence="5">
    <location>
        <begin position="349"/>
        <end position="373"/>
    </location>
</feature>
<name>A0ABW5RDQ1_9BACL</name>
<dbReference type="SUPFAM" id="SSF101898">
    <property type="entry name" value="NHL repeat"/>
    <property type="match status" value="1"/>
</dbReference>
<dbReference type="EMBL" id="JBHUMM010000043">
    <property type="protein sequence ID" value="MFD2673203.1"/>
    <property type="molecule type" value="Genomic_DNA"/>
</dbReference>
<reference evidence="9" key="1">
    <citation type="journal article" date="2019" name="Int. J. Syst. Evol. Microbiol.">
        <title>The Global Catalogue of Microorganisms (GCM) 10K type strain sequencing project: providing services to taxonomists for standard genome sequencing and annotation.</title>
        <authorList>
            <consortium name="The Broad Institute Genomics Platform"/>
            <consortium name="The Broad Institute Genome Sequencing Center for Infectious Disease"/>
            <person name="Wu L."/>
            <person name="Ma J."/>
        </authorList>
    </citation>
    <scope>NUCLEOTIDE SEQUENCE [LARGE SCALE GENOMIC DNA]</scope>
    <source>
        <strain evidence="9">KCTC 33676</strain>
    </source>
</reference>
<dbReference type="Pfam" id="PF00672">
    <property type="entry name" value="HAMP"/>
    <property type="match status" value="1"/>
</dbReference>
<feature type="domain" description="HAMP" evidence="7">
    <location>
        <begin position="584"/>
        <end position="636"/>
    </location>
</feature>
<evidence type="ECO:0000256" key="3">
    <source>
        <dbReference type="ARBA" id="ARBA00022475"/>
    </source>
</evidence>
<sequence length="929" mass="105636">MRKQIIWLSILIVVMAVSSVFALRHTDALATAPWKTEFSFANISHISLDESGQQVVIIQSQSKLMSVQRDGTVQFEVSKGRTSAQSISHFTDAVTDADGRVYAVVTKLDSYGLYVQSEKIVSYSPTGAQGKTIYELNYEQPSGLERIGNIRSLQIRDQQLYFYSLQGEQTVQYAVDLSEPAGKAVTAEPVMQRQLSLPADIHISELAGTEADHLYLVTRRGKLYQWLPSGQVKQVYPPGQSESWTGVTVPENLQIDSLNRLVFLNMDKGQVNRLSPDSPYQVESLISADTFKERGQERDMLDVQELYASPNGSLYVAFSDQIYERDANGNVQSVLASYQYPSSTTYFRWGYVALLAGLTLLFGYTLYFVYAYMMNRKISIMIKQIAVFIPIILAAMALLSYVIYESYAHKLKEEIFKEYALIAHTGSLVIDGSELEKIDSAADFLSPAYVKLERMMKSIFGGNDRFDHTGNYHTLYRATQEGLYVIHDNDDQVNIYTPFEFNEENLKVLQQGEVITGEWADANGEWVYAISPVFNENREIVGIYETGTDLIGFKQHEREMLMKTVQHMGMISLLLLLLFVAMTIYFLSSLRKLRKSVVELAEGNWHTEVHIRTKDEVGDLGDRFNQMARQIQQYVTEMTEMNKVYYRFVPQQFLNFLGKKSILDTRLGDQKEEALSVLTVNMRNFYQRSAQLTPEANFAFINRLFSHLGPVVRKHDGMVSQYLGGGMMALFPDEAEHALQASIAMHRQLEAYNEQQASTGEEPISIGIGIHRGPMMVGIIGEQERMEGKVISDGVNTSMMLEQLSSELACSILATEEVIDAVEDAERYQFRNLGVIQVMEGEEPIRVYDVYQGESEFTRVKKHETKALFEQSVEMYQHGRFFDAREGFLAVIKHHRMDKAAQHYFYLSDHYYQNGISAQWNPVLQLQVS</sequence>
<feature type="transmembrane region" description="Helical" evidence="5">
    <location>
        <begin position="568"/>
        <end position="587"/>
    </location>
</feature>
<dbReference type="SMART" id="SM00044">
    <property type="entry name" value="CYCc"/>
    <property type="match status" value="1"/>
</dbReference>
<dbReference type="InterPro" id="IPR029151">
    <property type="entry name" value="Sensor-like_sf"/>
</dbReference>
<dbReference type="PANTHER" id="PTHR43081:SF1">
    <property type="entry name" value="ADENYLATE CYCLASE, TERMINAL-DIFFERENTIATION SPECIFIC"/>
    <property type="match status" value="1"/>
</dbReference>
<dbReference type="CDD" id="cd06225">
    <property type="entry name" value="HAMP"/>
    <property type="match status" value="1"/>
</dbReference>
<dbReference type="InterPro" id="IPR029787">
    <property type="entry name" value="Nucleotide_cyclase"/>
</dbReference>
<evidence type="ECO:0000256" key="1">
    <source>
        <dbReference type="ARBA" id="ARBA00004236"/>
    </source>
</evidence>
<dbReference type="InterPro" id="IPR001054">
    <property type="entry name" value="A/G_cyclase"/>
</dbReference>
<feature type="domain" description="Guanylate cyclase" evidence="6">
    <location>
        <begin position="676"/>
        <end position="802"/>
    </location>
</feature>
<dbReference type="SUPFAM" id="SSF103190">
    <property type="entry name" value="Sensory domain-like"/>
    <property type="match status" value="1"/>
</dbReference>
<comment type="subcellular location">
    <subcellularLocation>
        <location evidence="1">Cell membrane</location>
    </subcellularLocation>
</comment>